<feature type="repeat" description="Solcar" evidence="10">
    <location>
        <begin position="293"/>
        <end position="379"/>
    </location>
</feature>
<organism evidence="13 14">
    <name type="scientific">Trichoderma harzianum</name>
    <name type="common">Hypocrea lixii</name>
    <dbReference type="NCBI Taxonomy" id="5544"/>
    <lineage>
        <taxon>Eukaryota</taxon>
        <taxon>Fungi</taxon>
        <taxon>Dikarya</taxon>
        <taxon>Ascomycota</taxon>
        <taxon>Pezizomycotina</taxon>
        <taxon>Sordariomycetes</taxon>
        <taxon>Hypocreomycetidae</taxon>
        <taxon>Hypocreales</taxon>
        <taxon>Hypocreaceae</taxon>
        <taxon>Trichoderma</taxon>
    </lineage>
</organism>
<dbReference type="PROSITE" id="PS50920">
    <property type="entry name" value="SOLCAR"/>
    <property type="match status" value="3"/>
</dbReference>
<accession>A0A2K0TKF3</accession>
<dbReference type="EMBL" id="MTYI01000278">
    <property type="protein sequence ID" value="PNP45992.1"/>
    <property type="molecule type" value="Genomic_DNA"/>
</dbReference>
<evidence type="ECO:0000256" key="9">
    <source>
        <dbReference type="ARBA" id="ARBA00023136"/>
    </source>
</evidence>
<dbReference type="AlphaFoldDB" id="A0A2K0TKF3"/>
<feature type="region of interest" description="Disordered" evidence="12">
    <location>
        <begin position="130"/>
        <end position="187"/>
    </location>
</feature>
<evidence type="ECO:0000256" key="8">
    <source>
        <dbReference type="ARBA" id="ARBA00023128"/>
    </source>
</evidence>
<sequence length="485" mass="53051">MYVYPGITPPLSYLGQGGARTPRNCLPDSEAVNGEEVGNFYRPDYWGSALDIWTGRPRSNISLVDSPRKARPLDLPQVPQCSRAAIDPPVPLLQLQLAIDSAPRRDSSVQLQHLISLALVAAAASPARTPRSLLVANQRRPPDRQPLHPRPRPRPRRTPTTFGAASDAVAEMAQPPSGKPVEDDEEYDYESLPPNFSLLQNMAAGAFAGIAEHTVMYPIDAIKTRMQVLQPHGTITQNSVLRNAFQIARTEGVFSLWRGMSSVIVGAGPAHAVYFATYEAVKHAMGGNQVGVHHPLAAATSGAAATIASDAFMNPFDVIKQRMQMQESRKMYRSMVDCAKYVYRNEGLGAFYISYPTTLSMTVPFTALQFLAYESISTTMNPQKSYDPVTHCLAGAVAGGFAAGLTTPMDVIKTILQTRGTSSDPQVRNVSGFLDGCKLLYRREGFRGFFKGVRPRVVTTMPSTAICWSAYEFSKAYFIKRNDGL</sequence>
<dbReference type="InterPro" id="IPR023395">
    <property type="entry name" value="MCP_dom_sf"/>
</dbReference>
<keyword evidence="9 10" id="KW-0472">Membrane</keyword>
<feature type="compositionally biased region" description="Basic residues" evidence="12">
    <location>
        <begin position="147"/>
        <end position="157"/>
    </location>
</feature>
<comment type="similarity">
    <text evidence="2 11">Belongs to the mitochondrial carrier (TC 2.A.29) family.</text>
</comment>
<evidence type="ECO:0000256" key="10">
    <source>
        <dbReference type="PROSITE-ProRule" id="PRU00282"/>
    </source>
</evidence>
<evidence type="ECO:0000256" key="11">
    <source>
        <dbReference type="RuleBase" id="RU000488"/>
    </source>
</evidence>
<dbReference type="InterPro" id="IPR018108">
    <property type="entry name" value="MCP_transmembrane"/>
</dbReference>
<feature type="repeat" description="Solcar" evidence="10">
    <location>
        <begin position="196"/>
        <end position="284"/>
    </location>
</feature>
<dbReference type="FunFam" id="1.50.40.10:FF:000029">
    <property type="entry name" value="Solute carrier family 25 member 28"/>
    <property type="match status" value="1"/>
</dbReference>
<evidence type="ECO:0000256" key="12">
    <source>
        <dbReference type="SAM" id="MobiDB-lite"/>
    </source>
</evidence>
<dbReference type="SUPFAM" id="SSF103506">
    <property type="entry name" value="Mitochondrial carrier"/>
    <property type="match status" value="1"/>
</dbReference>
<evidence type="ECO:0000313" key="14">
    <source>
        <dbReference type="Proteomes" id="UP000236290"/>
    </source>
</evidence>
<evidence type="ECO:0008006" key="15">
    <source>
        <dbReference type="Google" id="ProtNLM"/>
    </source>
</evidence>
<keyword evidence="8" id="KW-0496">Mitochondrion</keyword>
<protein>
    <recommendedName>
        <fullName evidence="15">Solute carrier family 25, member 46</fullName>
    </recommendedName>
</protein>
<evidence type="ECO:0000256" key="5">
    <source>
        <dbReference type="ARBA" id="ARBA00022737"/>
    </source>
</evidence>
<keyword evidence="3 11" id="KW-0813">Transport</keyword>
<dbReference type="PANTHER" id="PTHR45758">
    <property type="entry name" value="MITOFERRIN-1-RELATED"/>
    <property type="match status" value="1"/>
</dbReference>
<dbReference type="InterPro" id="IPR002067">
    <property type="entry name" value="MCP"/>
</dbReference>
<keyword evidence="6" id="KW-0999">Mitochondrion inner membrane</keyword>
<dbReference type="GO" id="GO:0048250">
    <property type="term" value="P:iron import into the mitochondrion"/>
    <property type="evidence" value="ECO:0007669"/>
    <property type="project" value="TreeGrafter"/>
</dbReference>
<comment type="subcellular location">
    <subcellularLocation>
        <location evidence="1">Mitochondrion inner membrane</location>
        <topology evidence="1">Multi-pass membrane protein</topology>
    </subcellularLocation>
</comment>
<keyword evidence="4 10" id="KW-0812">Transmembrane</keyword>
<evidence type="ECO:0000256" key="2">
    <source>
        <dbReference type="ARBA" id="ARBA00006375"/>
    </source>
</evidence>
<evidence type="ECO:0000256" key="7">
    <source>
        <dbReference type="ARBA" id="ARBA00022989"/>
    </source>
</evidence>
<dbReference type="PANTHER" id="PTHR45758:SF4">
    <property type="entry name" value="MITOFERRIN-1"/>
    <property type="match status" value="1"/>
</dbReference>
<dbReference type="Pfam" id="PF00153">
    <property type="entry name" value="Mito_carr"/>
    <property type="match status" value="3"/>
</dbReference>
<comment type="caution">
    <text evidence="13">The sequence shown here is derived from an EMBL/GenBank/DDBJ whole genome shotgun (WGS) entry which is preliminary data.</text>
</comment>
<keyword evidence="7" id="KW-1133">Transmembrane helix</keyword>
<feature type="repeat" description="Solcar" evidence="10">
    <location>
        <begin position="386"/>
        <end position="477"/>
    </location>
</feature>
<dbReference type="Proteomes" id="UP000236290">
    <property type="component" value="Unassembled WGS sequence"/>
</dbReference>
<dbReference type="PRINTS" id="PR00926">
    <property type="entry name" value="MITOCARRIER"/>
</dbReference>
<dbReference type="GO" id="GO:0015093">
    <property type="term" value="F:ferrous iron transmembrane transporter activity"/>
    <property type="evidence" value="ECO:0007669"/>
    <property type="project" value="TreeGrafter"/>
</dbReference>
<dbReference type="GO" id="GO:0005743">
    <property type="term" value="C:mitochondrial inner membrane"/>
    <property type="evidence" value="ECO:0007669"/>
    <property type="project" value="UniProtKB-SubCell"/>
</dbReference>
<name>A0A2K0TKF3_TRIHA</name>
<evidence type="ECO:0000256" key="6">
    <source>
        <dbReference type="ARBA" id="ARBA00022792"/>
    </source>
</evidence>
<proteinExistence type="inferred from homology"/>
<evidence type="ECO:0000313" key="13">
    <source>
        <dbReference type="EMBL" id="PNP45992.1"/>
    </source>
</evidence>
<evidence type="ECO:0000256" key="3">
    <source>
        <dbReference type="ARBA" id="ARBA00022448"/>
    </source>
</evidence>
<evidence type="ECO:0000256" key="4">
    <source>
        <dbReference type="ARBA" id="ARBA00022692"/>
    </source>
</evidence>
<keyword evidence="5" id="KW-0677">Repeat</keyword>
<reference evidence="13 14" key="1">
    <citation type="submission" date="2017-02" db="EMBL/GenBank/DDBJ databases">
        <title>Genomes of Trichoderma spp. with biocontrol activity.</title>
        <authorList>
            <person name="Gardiner D."/>
            <person name="Kazan K."/>
            <person name="Vos C."/>
            <person name="Harvey P."/>
        </authorList>
    </citation>
    <scope>NUCLEOTIDE SEQUENCE [LARGE SCALE GENOMIC DNA]</scope>
    <source>
        <strain evidence="13 14">Tr1</strain>
    </source>
</reference>
<evidence type="ECO:0000256" key="1">
    <source>
        <dbReference type="ARBA" id="ARBA00004448"/>
    </source>
</evidence>
<gene>
    <name evidence="13" type="ORF">THARTR1_10865</name>
</gene>
<dbReference type="OrthoDB" id="43906at2759"/>
<dbReference type="Gene3D" id="1.50.40.10">
    <property type="entry name" value="Mitochondrial carrier domain"/>
    <property type="match status" value="2"/>
</dbReference>